<keyword evidence="1" id="KW-0812">Transmembrane</keyword>
<proteinExistence type="predicted"/>
<organism evidence="2 3">
    <name type="scientific">Parasediminibacterium paludis</name>
    <dbReference type="NCBI Taxonomy" id="908966"/>
    <lineage>
        <taxon>Bacteria</taxon>
        <taxon>Pseudomonadati</taxon>
        <taxon>Bacteroidota</taxon>
        <taxon>Chitinophagia</taxon>
        <taxon>Chitinophagales</taxon>
        <taxon>Chitinophagaceae</taxon>
        <taxon>Parasediminibacterium</taxon>
    </lineage>
</organism>
<dbReference type="Proteomes" id="UP001595906">
    <property type="component" value="Unassembled WGS sequence"/>
</dbReference>
<feature type="transmembrane region" description="Helical" evidence="1">
    <location>
        <begin position="20"/>
        <end position="43"/>
    </location>
</feature>
<dbReference type="EMBL" id="JBHSDC010000029">
    <property type="protein sequence ID" value="MFC4233059.1"/>
    <property type="molecule type" value="Genomic_DNA"/>
</dbReference>
<evidence type="ECO:0000313" key="2">
    <source>
        <dbReference type="EMBL" id="MFC4233059.1"/>
    </source>
</evidence>
<sequence>MQKKKRQKQGALPAKIPASIQLKIVNIICVIIGISSFFGFLFFDDIDNTVDGIRFFFRFAIGGFFLATPLYVLMNWIVPELRSGKKIDKTRKSQLFGLFIGFAILTPAIAIHINRTHLDENSNIRKYLILTKSRGSRNRGNYIFVKINNEKERIVVSEEYWKSVQKGDSILLNIQKGYFGYDNIFWDVNSKWK</sequence>
<name>A0ABV8PZT7_9BACT</name>
<dbReference type="RefSeq" id="WP_379015167.1">
    <property type="nucleotide sequence ID" value="NZ_JBHSDC010000029.1"/>
</dbReference>
<keyword evidence="1" id="KW-1133">Transmembrane helix</keyword>
<accession>A0ABV8PZT7</accession>
<evidence type="ECO:0000313" key="3">
    <source>
        <dbReference type="Proteomes" id="UP001595906"/>
    </source>
</evidence>
<feature type="transmembrane region" description="Helical" evidence="1">
    <location>
        <begin position="95"/>
        <end position="113"/>
    </location>
</feature>
<keyword evidence="3" id="KW-1185">Reference proteome</keyword>
<comment type="caution">
    <text evidence="2">The sequence shown here is derived from an EMBL/GenBank/DDBJ whole genome shotgun (WGS) entry which is preliminary data.</text>
</comment>
<gene>
    <name evidence="2" type="ORF">ACFOW1_14250</name>
</gene>
<feature type="transmembrane region" description="Helical" evidence="1">
    <location>
        <begin position="55"/>
        <end position="74"/>
    </location>
</feature>
<protein>
    <submittedName>
        <fullName evidence="2">Uncharacterized protein</fullName>
    </submittedName>
</protein>
<reference evidence="3" key="1">
    <citation type="journal article" date="2019" name="Int. J. Syst. Evol. Microbiol.">
        <title>The Global Catalogue of Microorganisms (GCM) 10K type strain sequencing project: providing services to taxonomists for standard genome sequencing and annotation.</title>
        <authorList>
            <consortium name="The Broad Institute Genomics Platform"/>
            <consortium name="The Broad Institute Genome Sequencing Center for Infectious Disease"/>
            <person name="Wu L."/>
            <person name="Ma J."/>
        </authorList>
    </citation>
    <scope>NUCLEOTIDE SEQUENCE [LARGE SCALE GENOMIC DNA]</scope>
    <source>
        <strain evidence="3">CECT 8010</strain>
    </source>
</reference>
<evidence type="ECO:0000256" key="1">
    <source>
        <dbReference type="SAM" id="Phobius"/>
    </source>
</evidence>
<keyword evidence="1" id="KW-0472">Membrane</keyword>